<accession>A0A8X6KDI5</accession>
<keyword evidence="2" id="KW-1185">Reference proteome</keyword>
<evidence type="ECO:0000313" key="1">
    <source>
        <dbReference type="EMBL" id="GFQ70491.1"/>
    </source>
</evidence>
<sequence length="113" mass="13436">MLKRSCGDIYIANGRKRYLKRSNSFSLKKENEMDWNTLSTIDVWYCFQQRKKGSLLVTQLYGNCAGMFSRWYFEDLEKRCYNFVLVDVVEIRIILKHIKHVCESAYMKGKKSA</sequence>
<name>A0A8X6KDI5_TRICU</name>
<evidence type="ECO:0000313" key="2">
    <source>
        <dbReference type="Proteomes" id="UP000887116"/>
    </source>
</evidence>
<dbReference type="AlphaFoldDB" id="A0A8X6KDI5"/>
<comment type="caution">
    <text evidence="1">The sequence shown here is derived from an EMBL/GenBank/DDBJ whole genome shotgun (WGS) entry which is preliminary data.</text>
</comment>
<gene>
    <name evidence="1" type="ORF">TNCT_426241</name>
</gene>
<proteinExistence type="predicted"/>
<protein>
    <submittedName>
        <fullName evidence="1">Uncharacterized protein</fullName>
    </submittedName>
</protein>
<dbReference type="Proteomes" id="UP000887116">
    <property type="component" value="Unassembled WGS sequence"/>
</dbReference>
<dbReference type="EMBL" id="BMAO01020876">
    <property type="protein sequence ID" value="GFQ70491.1"/>
    <property type="molecule type" value="Genomic_DNA"/>
</dbReference>
<reference evidence="1" key="1">
    <citation type="submission" date="2020-07" db="EMBL/GenBank/DDBJ databases">
        <title>Multicomponent nature underlies the extraordinary mechanical properties of spider dragline silk.</title>
        <authorList>
            <person name="Kono N."/>
            <person name="Nakamura H."/>
            <person name="Mori M."/>
            <person name="Yoshida Y."/>
            <person name="Ohtoshi R."/>
            <person name="Malay A.D."/>
            <person name="Moran D.A.P."/>
            <person name="Tomita M."/>
            <person name="Numata K."/>
            <person name="Arakawa K."/>
        </authorList>
    </citation>
    <scope>NUCLEOTIDE SEQUENCE</scope>
</reference>
<organism evidence="1 2">
    <name type="scientific">Trichonephila clavata</name>
    <name type="common">Joro spider</name>
    <name type="synonym">Nephila clavata</name>
    <dbReference type="NCBI Taxonomy" id="2740835"/>
    <lineage>
        <taxon>Eukaryota</taxon>
        <taxon>Metazoa</taxon>
        <taxon>Ecdysozoa</taxon>
        <taxon>Arthropoda</taxon>
        <taxon>Chelicerata</taxon>
        <taxon>Arachnida</taxon>
        <taxon>Araneae</taxon>
        <taxon>Araneomorphae</taxon>
        <taxon>Entelegynae</taxon>
        <taxon>Araneoidea</taxon>
        <taxon>Nephilidae</taxon>
        <taxon>Trichonephila</taxon>
    </lineage>
</organism>